<keyword evidence="5" id="KW-0560">Oxidoreductase</keyword>
<dbReference type="InterPro" id="IPR000683">
    <property type="entry name" value="Gfo/Idh/MocA-like_OxRdtase_N"/>
</dbReference>
<reference evidence="4 8" key="3">
    <citation type="submission" date="2023-03" db="EMBL/GenBank/DDBJ databases">
        <title>Genetic diversity of Bacillus cereus sensu lato isolates from Slovenia.</title>
        <authorList>
            <person name="Abdelli M."/>
        </authorList>
    </citation>
    <scope>NUCLEOTIDE SEQUENCE [LARGE SCALE GENOMIC DNA]</scope>
    <source>
        <strain evidence="4 8">SIBC61B</strain>
    </source>
</reference>
<dbReference type="SUPFAM" id="SSF51735">
    <property type="entry name" value="NAD(P)-binding Rossmann-fold domains"/>
    <property type="match status" value="1"/>
</dbReference>
<gene>
    <name evidence="5" type="primary">iolG</name>
    <name evidence="5" type="ORF">BACERE00174_05757</name>
    <name evidence="3" type="ORF">FYW06_19000</name>
    <name evidence="4" type="ORF">P6U22_17180</name>
</gene>
<evidence type="ECO:0000313" key="7">
    <source>
        <dbReference type="Proteomes" id="UP000325411"/>
    </source>
</evidence>
<name>A0A5M9GNM8_9BACI</name>
<dbReference type="PANTHER" id="PTHR43377">
    <property type="entry name" value="BILIVERDIN REDUCTASE A"/>
    <property type="match status" value="1"/>
</dbReference>
<reference evidence="3 7" key="2">
    <citation type="submission" date="2019-09" db="EMBL/GenBank/DDBJ databases">
        <authorList>
            <person name="Geng P."/>
            <person name="Wan X."/>
            <person name="Zhou G."/>
            <person name="Yuan Z."/>
            <person name="Hu X."/>
        </authorList>
    </citation>
    <scope>NUCLEOTIDE SEQUENCE [LARGE SCALE GENOMIC DNA]</scope>
    <source>
        <strain evidence="3 7">EFR-4</strain>
    </source>
</reference>
<dbReference type="Pfam" id="PF22725">
    <property type="entry name" value="GFO_IDH_MocA_C3"/>
    <property type="match status" value="1"/>
</dbReference>
<dbReference type="GO" id="GO:0050112">
    <property type="term" value="F:inositol 2-dehydrogenase (NAD+) activity"/>
    <property type="evidence" value="ECO:0007669"/>
    <property type="project" value="UniProtKB-EC"/>
</dbReference>
<dbReference type="Proteomes" id="UP001221338">
    <property type="component" value="Unassembled WGS sequence"/>
</dbReference>
<dbReference type="InterPro" id="IPR036291">
    <property type="entry name" value="NAD(P)-bd_dom_sf"/>
</dbReference>
<dbReference type="PANTHER" id="PTHR43377:SF1">
    <property type="entry name" value="BILIVERDIN REDUCTASE A"/>
    <property type="match status" value="1"/>
</dbReference>
<accession>A0A5M9GNM8</accession>
<feature type="domain" description="GFO/IDH/MocA-like oxidoreductase" evidence="2">
    <location>
        <begin position="133"/>
        <end position="248"/>
    </location>
</feature>
<keyword evidence="8" id="KW-1185">Reference proteome</keyword>
<dbReference type="InterPro" id="IPR055170">
    <property type="entry name" value="GFO_IDH_MocA-like_dom"/>
</dbReference>
<protein>
    <submittedName>
        <fullName evidence="3">Gfo/Idh/MocA family oxidoreductase</fullName>
    </submittedName>
    <submittedName>
        <fullName evidence="5">Inositol 2-dehydrogenase</fullName>
        <ecNumber evidence="5">1.1.1.18</ecNumber>
    </submittedName>
</protein>
<sequence>MNKRYNVAIIGMGIFGKNHLEVLKKLEAVNIVGVYDNNPARKAQISILYPDIHFFDHFEEILNHADINVVHVTTDERTHFEIGRAVLEANKHLFMEKPITANYEEAVALWGLSQARSKKIGTGHLLRHEKKHKKLKEKILNGDIGKVKAITLKRNFSHEMLDHYGRINAYITAMVHDIDLVQFFTGSSIEKVAGIQSDPTKQSYSFNTAYLETQSGVSAHIENIWLLPDSYPYGMDYEVTIYGQKGVLRTKINHDIEIYNEKTTYEELFLDEALKEELEFFIDTITNNKEVTEPTIEEAIHNIEVAEELIKVANRGVIPISSNTTKDEPIYG</sequence>
<evidence type="ECO:0000259" key="2">
    <source>
        <dbReference type="Pfam" id="PF22725"/>
    </source>
</evidence>
<dbReference type="InterPro" id="IPR051450">
    <property type="entry name" value="Gfo/Idh/MocA_Oxidoreductases"/>
</dbReference>
<reference evidence="5 6" key="1">
    <citation type="submission" date="2017-04" db="EMBL/GenBank/DDBJ databases">
        <authorList>
            <person name="Criscuolo A."/>
        </authorList>
    </citation>
    <scope>NUCLEOTIDE SEQUENCE [LARGE SCALE GENOMIC DNA]</scope>
    <source>
        <strain evidence="5">16-00174</strain>
    </source>
</reference>
<dbReference type="GeneID" id="75083653"/>
<dbReference type="Gene3D" id="3.40.50.720">
    <property type="entry name" value="NAD(P)-binding Rossmann-like Domain"/>
    <property type="match status" value="1"/>
</dbReference>
<evidence type="ECO:0000313" key="8">
    <source>
        <dbReference type="Proteomes" id="UP001221338"/>
    </source>
</evidence>
<proteinExistence type="predicted"/>
<dbReference type="SUPFAM" id="SSF55347">
    <property type="entry name" value="Glyceraldehyde-3-phosphate dehydrogenase-like, C-terminal domain"/>
    <property type="match status" value="1"/>
</dbReference>
<comment type="caution">
    <text evidence="3">The sequence shown here is derived from an EMBL/GenBank/DDBJ whole genome shotgun (WGS) entry which is preliminary data.</text>
</comment>
<dbReference type="Proteomes" id="UP000194422">
    <property type="component" value="Unassembled WGS sequence"/>
</dbReference>
<evidence type="ECO:0000313" key="4">
    <source>
        <dbReference type="EMBL" id="MDG0942927.1"/>
    </source>
</evidence>
<evidence type="ECO:0000313" key="3">
    <source>
        <dbReference type="EMBL" id="KAA8476333.1"/>
    </source>
</evidence>
<evidence type="ECO:0000313" key="6">
    <source>
        <dbReference type="Proteomes" id="UP000194422"/>
    </source>
</evidence>
<evidence type="ECO:0000259" key="1">
    <source>
        <dbReference type="Pfam" id="PF01408"/>
    </source>
</evidence>
<dbReference type="AlphaFoldDB" id="A0A5M9GNM8"/>
<dbReference type="Pfam" id="PF01408">
    <property type="entry name" value="GFO_IDH_MocA"/>
    <property type="match status" value="1"/>
</dbReference>
<dbReference type="EMBL" id="VXCE01000013">
    <property type="protein sequence ID" value="KAA8476333.1"/>
    <property type="molecule type" value="Genomic_DNA"/>
</dbReference>
<dbReference type="Gene3D" id="3.30.360.10">
    <property type="entry name" value="Dihydrodipicolinate Reductase, domain 2"/>
    <property type="match status" value="1"/>
</dbReference>
<dbReference type="EMBL" id="JARPRV010000009">
    <property type="protein sequence ID" value="MDG0942927.1"/>
    <property type="molecule type" value="Genomic_DNA"/>
</dbReference>
<dbReference type="EC" id="1.1.1.18" evidence="5"/>
<feature type="domain" description="Gfo/Idh/MocA-like oxidoreductase N-terminal" evidence="1">
    <location>
        <begin position="6"/>
        <end position="124"/>
    </location>
</feature>
<dbReference type="EMBL" id="FWYW01000106">
    <property type="protein sequence ID" value="SME47816.1"/>
    <property type="molecule type" value="Genomic_DNA"/>
</dbReference>
<evidence type="ECO:0000313" key="5">
    <source>
        <dbReference type="EMBL" id="SME47816.1"/>
    </source>
</evidence>
<dbReference type="RefSeq" id="WP_001042907.1">
    <property type="nucleotide sequence ID" value="NZ_CMPU01000140.1"/>
</dbReference>
<dbReference type="Proteomes" id="UP000325411">
    <property type="component" value="Unassembled WGS sequence"/>
</dbReference>
<organism evidence="3 7">
    <name type="scientific">Bacillus paranthracis</name>
    <dbReference type="NCBI Taxonomy" id="2026186"/>
    <lineage>
        <taxon>Bacteria</taxon>
        <taxon>Bacillati</taxon>
        <taxon>Bacillota</taxon>
        <taxon>Bacilli</taxon>
        <taxon>Bacillales</taxon>
        <taxon>Bacillaceae</taxon>
        <taxon>Bacillus</taxon>
        <taxon>Bacillus cereus group</taxon>
    </lineage>
</organism>
<dbReference type="GO" id="GO:0000166">
    <property type="term" value="F:nucleotide binding"/>
    <property type="evidence" value="ECO:0007669"/>
    <property type="project" value="InterPro"/>
</dbReference>